<keyword evidence="3" id="KW-1185">Reference proteome</keyword>
<dbReference type="EMBL" id="JAMDHD010000031">
    <property type="protein sequence ID" value="MDD0987374.1"/>
    <property type="molecule type" value="Genomic_DNA"/>
</dbReference>
<reference evidence="2" key="1">
    <citation type="submission" date="2022-05" db="EMBL/GenBank/DDBJ databases">
        <title>Novel Pseudomonas spp. Isolated from a Rainbow Trout Aquaculture Facility.</title>
        <authorList>
            <person name="Testerman T."/>
            <person name="Graf J."/>
        </authorList>
    </citation>
    <scope>NUCLEOTIDE SEQUENCE</scope>
    <source>
        <strain evidence="2">ID1050</strain>
    </source>
</reference>
<organism evidence="2 3">
    <name type="scientific">Pseudomonas shahriarae</name>
    <dbReference type="NCBI Taxonomy" id="2745512"/>
    <lineage>
        <taxon>Bacteria</taxon>
        <taxon>Pseudomonadati</taxon>
        <taxon>Pseudomonadota</taxon>
        <taxon>Gammaproteobacteria</taxon>
        <taxon>Pseudomonadales</taxon>
        <taxon>Pseudomonadaceae</taxon>
        <taxon>Pseudomonas</taxon>
    </lineage>
</organism>
<accession>A0ABT5NGK0</accession>
<evidence type="ECO:0000313" key="2">
    <source>
        <dbReference type="EMBL" id="MDD0987374.1"/>
    </source>
</evidence>
<feature type="compositionally biased region" description="Polar residues" evidence="1">
    <location>
        <begin position="1"/>
        <end position="30"/>
    </location>
</feature>
<dbReference type="RefSeq" id="WP_169990524.1">
    <property type="nucleotide sequence ID" value="NZ_JAMDHD010000031.1"/>
</dbReference>
<proteinExistence type="predicted"/>
<evidence type="ECO:0000313" key="3">
    <source>
        <dbReference type="Proteomes" id="UP001148189"/>
    </source>
</evidence>
<comment type="caution">
    <text evidence="2">The sequence shown here is derived from an EMBL/GenBank/DDBJ whole genome shotgun (WGS) entry which is preliminary data.</text>
</comment>
<name>A0ABT5NGK0_9PSED</name>
<protein>
    <submittedName>
        <fullName evidence="2">Uncharacterized protein</fullName>
    </submittedName>
</protein>
<feature type="region of interest" description="Disordered" evidence="1">
    <location>
        <begin position="1"/>
        <end position="31"/>
    </location>
</feature>
<gene>
    <name evidence="2" type="ORF">M5G21_20650</name>
</gene>
<evidence type="ECO:0000256" key="1">
    <source>
        <dbReference type="SAM" id="MobiDB-lite"/>
    </source>
</evidence>
<dbReference type="Proteomes" id="UP001148189">
    <property type="component" value="Unassembled WGS sequence"/>
</dbReference>
<sequence>MNIAPTATTPTPQNSAETGNTQDVNPQQNPALKKFRQFKPAFGQPAGRIVFAESNPNKNLFKPVAAFKG</sequence>